<comment type="caution">
    <text evidence="1">The sequence shown here is derived from an EMBL/GenBank/DDBJ whole genome shotgun (WGS) entry which is preliminary data.</text>
</comment>
<evidence type="ECO:0000313" key="1">
    <source>
        <dbReference type="EMBL" id="KAF4032758.1"/>
    </source>
</evidence>
<sequence length="130" mass="15219">MCNKKVSFGSTKSYQSETFWKADFWTAAAAEVQHRLVGWSHPHLMDRMKQCQSSLFVDATYRCVPTPFYQLVIVLLYDSISEVFLPVWYILMTVKRSQVYSWLFSNMRLLAHIASPQSKRVVVSQVLRFE</sequence>
<proteinExistence type="predicted"/>
<organism evidence="1 2">
    <name type="scientific">Phytophthora infestans</name>
    <name type="common">Potato late blight agent</name>
    <name type="synonym">Botrytis infestans</name>
    <dbReference type="NCBI Taxonomy" id="4787"/>
    <lineage>
        <taxon>Eukaryota</taxon>
        <taxon>Sar</taxon>
        <taxon>Stramenopiles</taxon>
        <taxon>Oomycota</taxon>
        <taxon>Peronosporomycetes</taxon>
        <taxon>Peronosporales</taxon>
        <taxon>Peronosporaceae</taxon>
        <taxon>Phytophthora</taxon>
    </lineage>
</organism>
<protein>
    <submittedName>
        <fullName evidence="1">Uncharacterized protein</fullName>
    </submittedName>
</protein>
<accession>A0A833SMB7</accession>
<name>A0A833SMB7_PHYIN</name>
<dbReference type="Proteomes" id="UP000602510">
    <property type="component" value="Unassembled WGS sequence"/>
</dbReference>
<keyword evidence="2" id="KW-1185">Reference proteome</keyword>
<dbReference type="EMBL" id="WSZM01000466">
    <property type="protein sequence ID" value="KAF4032758.1"/>
    <property type="molecule type" value="Genomic_DNA"/>
</dbReference>
<gene>
    <name evidence="1" type="ORF">GN244_ATG15362</name>
</gene>
<dbReference type="AlphaFoldDB" id="A0A833SMB7"/>
<reference evidence="1" key="1">
    <citation type="submission" date="2020-04" db="EMBL/GenBank/DDBJ databases">
        <title>Hybrid Assembly of Korean Phytophthora infestans isolates.</title>
        <authorList>
            <person name="Prokchorchik M."/>
            <person name="Lee Y."/>
            <person name="Seo J."/>
            <person name="Cho J.-H."/>
            <person name="Park Y.-E."/>
            <person name="Jang D.-C."/>
            <person name="Im J.-S."/>
            <person name="Choi J.-G."/>
            <person name="Park H.-J."/>
            <person name="Lee G.-B."/>
            <person name="Lee Y.-G."/>
            <person name="Hong S.-Y."/>
            <person name="Cho K."/>
            <person name="Sohn K.H."/>
        </authorList>
    </citation>
    <scope>NUCLEOTIDE SEQUENCE</scope>
    <source>
        <strain evidence="1">KR_1_A1</strain>
    </source>
</reference>
<evidence type="ECO:0000313" key="2">
    <source>
        <dbReference type="Proteomes" id="UP000602510"/>
    </source>
</evidence>